<evidence type="ECO:0000313" key="3">
    <source>
        <dbReference type="Proteomes" id="UP001241603"/>
    </source>
</evidence>
<dbReference type="InterPro" id="IPR023401">
    <property type="entry name" value="ODC_N"/>
</dbReference>
<protein>
    <submittedName>
        <fullName evidence="2">Ornithine cyclodeaminase</fullName>
        <ecNumber evidence="2">4.3.1.12</ecNumber>
    </submittedName>
</protein>
<accession>A0ABU0H3U6</accession>
<dbReference type="InterPro" id="IPR036291">
    <property type="entry name" value="NAD(P)-bd_dom_sf"/>
</dbReference>
<dbReference type="RefSeq" id="WP_266347915.1">
    <property type="nucleotide sequence ID" value="NZ_JAPKNG010000002.1"/>
</dbReference>
<evidence type="ECO:0000313" key="2">
    <source>
        <dbReference type="EMBL" id="MDQ0436973.1"/>
    </source>
</evidence>
<proteinExistence type="inferred from homology"/>
<dbReference type="GO" id="GO:0008473">
    <property type="term" value="F:ornithine cyclodeaminase activity"/>
    <property type="evidence" value="ECO:0007669"/>
    <property type="project" value="UniProtKB-EC"/>
</dbReference>
<keyword evidence="3" id="KW-1185">Reference proteome</keyword>
<dbReference type="Gene3D" id="3.40.50.720">
    <property type="entry name" value="NAD(P)-binding Rossmann-like Domain"/>
    <property type="match status" value="1"/>
</dbReference>
<dbReference type="EMBL" id="JAUSVO010000002">
    <property type="protein sequence ID" value="MDQ0436973.1"/>
    <property type="molecule type" value="Genomic_DNA"/>
</dbReference>
<dbReference type="SUPFAM" id="SSF51735">
    <property type="entry name" value="NAD(P)-binding Rossmann-fold domains"/>
    <property type="match status" value="1"/>
</dbReference>
<comment type="similarity">
    <text evidence="1">Belongs to the ornithine cyclodeaminase/mu-crystallin family.</text>
</comment>
<dbReference type="Proteomes" id="UP001241603">
    <property type="component" value="Unassembled WGS sequence"/>
</dbReference>
<gene>
    <name evidence="2" type="ORF">QO014_001358</name>
</gene>
<name>A0ABU0H3U6_9HYPH</name>
<dbReference type="Pfam" id="PF02423">
    <property type="entry name" value="OCD_Mu_crystall"/>
    <property type="match status" value="1"/>
</dbReference>
<organism evidence="2 3">
    <name type="scientific">Kaistia dalseonensis</name>
    <dbReference type="NCBI Taxonomy" id="410840"/>
    <lineage>
        <taxon>Bacteria</taxon>
        <taxon>Pseudomonadati</taxon>
        <taxon>Pseudomonadota</taxon>
        <taxon>Alphaproteobacteria</taxon>
        <taxon>Hyphomicrobiales</taxon>
        <taxon>Kaistiaceae</taxon>
        <taxon>Kaistia</taxon>
    </lineage>
</organism>
<reference evidence="2 3" key="1">
    <citation type="submission" date="2023-07" db="EMBL/GenBank/DDBJ databases">
        <title>Genomic Encyclopedia of Type Strains, Phase IV (KMG-IV): sequencing the most valuable type-strain genomes for metagenomic binning, comparative biology and taxonomic classification.</title>
        <authorList>
            <person name="Goeker M."/>
        </authorList>
    </citation>
    <scope>NUCLEOTIDE SEQUENCE [LARGE SCALE GENOMIC DNA]</scope>
    <source>
        <strain evidence="2 3">B6-8</strain>
    </source>
</reference>
<comment type="caution">
    <text evidence="2">The sequence shown here is derived from an EMBL/GenBank/DDBJ whole genome shotgun (WGS) entry which is preliminary data.</text>
</comment>
<dbReference type="InterPro" id="IPR003462">
    <property type="entry name" value="ODC_Mu_crystall"/>
</dbReference>
<sequence>MIAGICQSPRSTMPMSSPRIDSHATRLLVIDGATVEALVSPGEALALAEAALRKTSSGAARQDIRRTLALSGDPGTCLSMMYASLDESPYFGAKVQSVYPRNFQHGMPSHQGGVLLFDRERGEPVALIGATAITGLRTPAATAVATGALARENSCELAVIGYGEQAKRHIAAISLVRTITRVRVWGRNAEKAARFAEAESAVGFPTVAMPTARLAVDGADIVCTVTSSALPVLEGEWLSPGTHVNAVGASVAGLAEIDLACVTRSSIWVDYRPMAMVAASDLIEPLSQGLIESSHIVGEIGAVLNGAVRGRSSEAEITLYRSLGVPAEDIELANFIYQKAKDLGLGVDVPL</sequence>
<evidence type="ECO:0000256" key="1">
    <source>
        <dbReference type="ARBA" id="ARBA00008903"/>
    </source>
</evidence>
<dbReference type="PIRSF" id="PIRSF001439">
    <property type="entry name" value="CryM"/>
    <property type="match status" value="1"/>
</dbReference>
<dbReference type="PANTHER" id="PTHR13812">
    <property type="entry name" value="KETIMINE REDUCTASE MU-CRYSTALLIN"/>
    <property type="match status" value="1"/>
</dbReference>
<dbReference type="PANTHER" id="PTHR13812:SF19">
    <property type="entry name" value="KETIMINE REDUCTASE MU-CRYSTALLIN"/>
    <property type="match status" value="1"/>
</dbReference>
<dbReference type="EC" id="4.3.1.12" evidence="2"/>
<keyword evidence="2" id="KW-0456">Lyase</keyword>
<dbReference type="Gene3D" id="3.30.1780.10">
    <property type="entry name" value="ornithine cyclodeaminase, domain 1"/>
    <property type="match status" value="1"/>
</dbReference>